<evidence type="ECO:0000313" key="3">
    <source>
        <dbReference type="EMBL" id="RIJ41943.1"/>
    </source>
</evidence>
<dbReference type="InterPro" id="IPR037066">
    <property type="entry name" value="Plug_dom_sf"/>
</dbReference>
<protein>
    <submittedName>
        <fullName evidence="3">M56 family peptidase</fullName>
    </submittedName>
</protein>
<keyword evidence="1" id="KW-0812">Transmembrane</keyword>
<accession>A0A399SHF3</accession>
<dbReference type="EMBL" id="QWGE01000002">
    <property type="protein sequence ID" value="RIJ41943.1"/>
    <property type="molecule type" value="Genomic_DNA"/>
</dbReference>
<dbReference type="InterPro" id="IPR008756">
    <property type="entry name" value="Peptidase_M56"/>
</dbReference>
<dbReference type="Pfam" id="PF05569">
    <property type="entry name" value="Peptidase_M56"/>
    <property type="match status" value="1"/>
</dbReference>
<dbReference type="Proteomes" id="UP000266005">
    <property type="component" value="Unassembled WGS sequence"/>
</dbReference>
<dbReference type="PANTHER" id="PTHR34978">
    <property type="entry name" value="POSSIBLE SENSOR-TRANSDUCER PROTEIN BLAR"/>
    <property type="match status" value="1"/>
</dbReference>
<comment type="subcellular location">
    <subcellularLocation>
        <location evidence="1">Cell outer membrane</location>
        <topology evidence="1">Multi-pass membrane protein</topology>
    </subcellularLocation>
</comment>
<dbReference type="PANTHER" id="PTHR34978:SF3">
    <property type="entry name" value="SLR0241 PROTEIN"/>
    <property type="match status" value="1"/>
</dbReference>
<comment type="caution">
    <text evidence="3">The sequence shown here is derived from an EMBL/GenBank/DDBJ whole genome shotgun (WGS) entry which is preliminary data.</text>
</comment>
<keyword evidence="1" id="KW-0472">Membrane</keyword>
<dbReference type="CDD" id="cd07341">
    <property type="entry name" value="M56_BlaR1_MecR1_like"/>
    <property type="match status" value="1"/>
</dbReference>
<evidence type="ECO:0000259" key="2">
    <source>
        <dbReference type="Pfam" id="PF05569"/>
    </source>
</evidence>
<dbReference type="InterPro" id="IPR052173">
    <property type="entry name" value="Beta-lactam_resp_regulator"/>
</dbReference>
<dbReference type="OrthoDB" id="1522859at2"/>
<evidence type="ECO:0000313" key="4">
    <source>
        <dbReference type="Proteomes" id="UP000266005"/>
    </source>
</evidence>
<dbReference type="PROSITE" id="PS52016">
    <property type="entry name" value="TONB_DEPENDENT_REC_3"/>
    <property type="match status" value="1"/>
</dbReference>
<keyword evidence="1" id="KW-1134">Transmembrane beta strand</keyword>
<proteinExistence type="inferred from homology"/>
<dbReference type="InterPro" id="IPR039426">
    <property type="entry name" value="TonB-dep_rcpt-like"/>
</dbReference>
<name>A0A399SHF3_9BACT</name>
<reference evidence="4" key="1">
    <citation type="submission" date="2018-08" db="EMBL/GenBank/DDBJ databases">
        <title>Mucilaginibacter sp. MYSH2.</title>
        <authorList>
            <person name="Seo T."/>
        </authorList>
    </citation>
    <scope>NUCLEOTIDE SEQUENCE [LARGE SCALE GENOMIC DNA]</scope>
    <source>
        <strain evidence="4">KIRAN</strain>
    </source>
</reference>
<dbReference type="RefSeq" id="WP_119431687.1">
    <property type="nucleotide sequence ID" value="NZ_QWGE01000002.1"/>
</dbReference>
<keyword evidence="1" id="KW-0998">Cell outer membrane</keyword>
<evidence type="ECO:0000256" key="1">
    <source>
        <dbReference type="PROSITE-ProRule" id="PRU01360"/>
    </source>
</evidence>
<gene>
    <name evidence="3" type="ORF">D1627_08035</name>
</gene>
<sequence length="416" mass="45989">MATGALLVWPGNLNAVHAPEQGVDVWFWMLRLYAAGALVMAGRFILQVFSLWQLHRQSAPAKHEGVAYREMAEPINPYSFWRAIYIQSSAHSEQQLKALLLHEQVHCSQWHTLDILLGQLFRIAFWFNPLAWLMQHEIRQNLEYLADEQVLAQGLDAKSYQYSLVHLGQAAPGSSNLTSRFNLNPIKDRIMMMNKQKTNPVHKFKYLLLPPAIMLVALLTTTSKAEVAAQSVSQGLLTSPHDTTKAGLHGTDKSGNIFFIDGIRADEAQAEQIDPSEIEKIDMLGAANASHLIGDENVKRITLITTKAGKDSEAVRALKTKLDAVYEKGNSLKVSMIKGKDDSSAKSQSDSAKLLEAKEPIYILDGNKVSTKVMQSLDPNTIASVNVLKGEKATAEYGKDGESGVVVIKTKQKSDK</sequence>
<keyword evidence="4" id="KW-1185">Reference proteome</keyword>
<dbReference type="SUPFAM" id="SSF56935">
    <property type="entry name" value="Porins"/>
    <property type="match status" value="1"/>
</dbReference>
<feature type="domain" description="Peptidase M56" evidence="2">
    <location>
        <begin position="81"/>
        <end position="193"/>
    </location>
</feature>
<dbReference type="AlphaFoldDB" id="A0A399SHF3"/>
<comment type="similarity">
    <text evidence="1">Belongs to the TonB-dependent receptor family.</text>
</comment>
<dbReference type="Gene3D" id="2.170.130.10">
    <property type="entry name" value="TonB-dependent receptor, plug domain"/>
    <property type="match status" value="1"/>
</dbReference>
<keyword evidence="1" id="KW-0813">Transport</keyword>
<organism evidence="3 4">
    <name type="scientific">Pontibacter oryzae</name>
    <dbReference type="NCBI Taxonomy" id="2304593"/>
    <lineage>
        <taxon>Bacteria</taxon>
        <taxon>Pseudomonadati</taxon>
        <taxon>Bacteroidota</taxon>
        <taxon>Cytophagia</taxon>
        <taxon>Cytophagales</taxon>
        <taxon>Hymenobacteraceae</taxon>
        <taxon>Pontibacter</taxon>
    </lineage>
</organism>
<dbReference type="GO" id="GO:0009279">
    <property type="term" value="C:cell outer membrane"/>
    <property type="evidence" value="ECO:0007669"/>
    <property type="project" value="UniProtKB-SubCell"/>
</dbReference>